<reference evidence="2 3" key="1">
    <citation type="submission" date="2018-09" db="EMBL/GenBank/DDBJ databases">
        <authorList>
            <person name="Zhu H."/>
        </authorList>
    </citation>
    <scope>NUCLEOTIDE SEQUENCE [LARGE SCALE GENOMIC DNA]</scope>
    <source>
        <strain evidence="2 3">K2R10-39</strain>
    </source>
</reference>
<evidence type="ECO:0000313" key="2">
    <source>
        <dbReference type="EMBL" id="RJF96478.1"/>
    </source>
</evidence>
<keyword evidence="1" id="KW-0472">Membrane</keyword>
<dbReference type="RefSeq" id="WP_119742403.1">
    <property type="nucleotide sequence ID" value="NZ_QYUN01000003.1"/>
</dbReference>
<keyword evidence="1" id="KW-1133">Transmembrane helix</keyword>
<dbReference type="EMBL" id="QYUN01000003">
    <property type="protein sequence ID" value="RJF96478.1"/>
    <property type="molecule type" value="Genomic_DNA"/>
</dbReference>
<organism evidence="2 3">
    <name type="scientific">Noviherbaspirillum cavernae</name>
    <dbReference type="NCBI Taxonomy" id="2320862"/>
    <lineage>
        <taxon>Bacteria</taxon>
        <taxon>Pseudomonadati</taxon>
        <taxon>Pseudomonadota</taxon>
        <taxon>Betaproteobacteria</taxon>
        <taxon>Burkholderiales</taxon>
        <taxon>Oxalobacteraceae</taxon>
        <taxon>Noviherbaspirillum</taxon>
    </lineage>
</organism>
<dbReference type="Proteomes" id="UP000285190">
    <property type="component" value="Unassembled WGS sequence"/>
</dbReference>
<evidence type="ECO:0000313" key="3">
    <source>
        <dbReference type="Proteomes" id="UP000285190"/>
    </source>
</evidence>
<protein>
    <submittedName>
        <fullName evidence="2">Uncharacterized protein</fullName>
    </submittedName>
</protein>
<keyword evidence="3" id="KW-1185">Reference proteome</keyword>
<feature type="transmembrane region" description="Helical" evidence="1">
    <location>
        <begin position="27"/>
        <end position="50"/>
    </location>
</feature>
<comment type="caution">
    <text evidence="2">The sequence shown here is derived from an EMBL/GenBank/DDBJ whole genome shotgun (WGS) entry which is preliminary data.</text>
</comment>
<proteinExistence type="predicted"/>
<accession>A0A418WV04</accession>
<keyword evidence="1" id="KW-0812">Transmembrane</keyword>
<gene>
    <name evidence="2" type="ORF">D3870_18645</name>
</gene>
<feature type="transmembrane region" description="Helical" evidence="1">
    <location>
        <begin position="62"/>
        <end position="83"/>
    </location>
</feature>
<feature type="transmembrane region" description="Helical" evidence="1">
    <location>
        <begin position="116"/>
        <end position="135"/>
    </location>
</feature>
<evidence type="ECO:0000256" key="1">
    <source>
        <dbReference type="SAM" id="Phobius"/>
    </source>
</evidence>
<name>A0A418WV04_9BURK</name>
<dbReference type="AlphaFoldDB" id="A0A418WV04"/>
<sequence>MKWFFLALLVLFGAALNLIILGNSPIHIPALIAVDVALVGLALIWHASYFEEMVIDSNGKELGTALLFFSAGVFIAMLGTSAVSSASCDTFLSSRSYRSNHVARFVESLGYCREPGYIVVCIGCGVAFVGTRWVFRITRRQA</sequence>
<dbReference type="OrthoDB" id="9987230at2"/>